<dbReference type="AlphaFoldDB" id="A0A6A2Y101"/>
<evidence type="ECO:0000259" key="1">
    <source>
        <dbReference type="PROSITE" id="PS50812"/>
    </source>
</evidence>
<name>A0A6A2Y101_HIBSY</name>
<dbReference type="PANTHER" id="PTHR10688:SF3">
    <property type="entry name" value="PWWP DOMAIN-CONTAINING PROTEIN 6"/>
    <property type="match status" value="1"/>
</dbReference>
<organism evidence="2 3">
    <name type="scientific">Hibiscus syriacus</name>
    <name type="common">Rose of Sharon</name>
    <dbReference type="NCBI Taxonomy" id="106335"/>
    <lineage>
        <taxon>Eukaryota</taxon>
        <taxon>Viridiplantae</taxon>
        <taxon>Streptophyta</taxon>
        <taxon>Embryophyta</taxon>
        <taxon>Tracheophyta</taxon>
        <taxon>Spermatophyta</taxon>
        <taxon>Magnoliopsida</taxon>
        <taxon>eudicotyledons</taxon>
        <taxon>Gunneridae</taxon>
        <taxon>Pentapetalae</taxon>
        <taxon>rosids</taxon>
        <taxon>malvids</taxon>
        <taxon>Malvales</taxon>
        <taxon>Malvaceae</taxon>
        <taxon>Malvoideae</taxon>
        <taxon>Hibiscus</taxon>
    </lineage>
</organism>
<dbReference type="CDD" id="cd05162">
    <property type="entry name" value="PWWP"/>
    <property type="match status" value="1"/>
</dbReference>
<dbReference type="PANTHER" id="PTHR10688">
    <property type="entry name" value="PWWP DOMAIN-CONTAINING PROTEIN"/>
    <property type="match status" value="1"/>
</dbReference>
<evidence type="ECO:0000313" key="2">
    <source>
        <dbReference type="EMBL" id="KAE8661284.1"/>
    </source>
</evidence>
<reference evidence="2" key="1">
    <citation type="submission" date="2019-09" db="EMBL/GenBank/DDBJ databases">
        <title>Draft genome information of white flower Hibiscus syriacus.</title>
        <authorList>
            <person name="Kim Y.-M."/>
        </authorList>
    </citation>
    <scope>NUCLEOTIDE SEQUENCE [LARGE SCALE GENOMIC DNA]</scope>
    <source>
        <strain evidence="2">YM2019G1</strain>
    </source>
</reference>
<dbReference type="Pfam" id="PF00855">
    <property type="entry name" value="PWWP"/>
    <property type="match status" value="1"/>
</dbReference>
<feature type="domain" description="PWWP" evidence="1">
    <location>
        <begin position="119"/>
        <end position="137"/>
    </location>
</feature>
<evidence type="ECO:0000313" key="3">
    <source>
        <dbReference type="Proteomes" id="UP000436088"/>
    </source>
</evidence>
<dbReference type="Proteomes" id="UP000436088">
    <property type="component" value="Unassembled WGS sequence"/>
</dbReference>
<protein>
    <recommendedName>
        <fullName evidence="1">PWWP domain-containing protein</fullName>
    </recommendedName>
</protein>
<gene>
    <name evidence="2" type="ORF">F3Y22_tig00113726pilonHSYRG00028</name>
</gene>
<dbReference type="Gene3D" id="2.30.30.140">
    <property type="match status" value="1"/>
</dbReference>
<keyword evidence="3" id="KW-1185">Reference proteome</keyword>
<dbReference type="InterPro" id="IPR000313">
    <property type="entry name" value="PWWP_dom"/>
</dbReference>
<accession>A0A6A2Y101</accession>
<dbReference type="EMBL" id="VEPZ02001721">
    <property type="protein sequence ID" value="KAE8661284.1"/>
    <property type="molecule type" value="Genomic_DNA"/>
</dbReference>
<dbReference type="InterPro" id="IPR052657">
    <property type="entry name" value="PDP_family_Arabidopsis"/>
</dbReference>
<dbReference type="PROSITE" id="PS50812">
    <property type="entry name" value="PWWP"/>
    <property type="match status" value="1"/>
</dbReference>
<comment type="caution">
    <text evidence="2">The sequence shown here is derived from an EMBL/GenBank/DDBJ whole genome shotgun (WGS) entry which is preliminary data.</text>
</comment>
<proteinExistence type="predicted"/>
<sequence>MLMKVLKPLGLLSEFGKPLENGFRVSIDGKEGSCIGEDGERLEDSEMNGVSSLLQMKGSVRNIDVNGGRSESGEGFGTLLSAVDQSKEINVENVLPDSDHDGENVNLDEKDDGGGEFSSGYFVWGKIKNHPWWPGQVYYLADASDYAVKLSTEGKTLCCVLREIGLDQIGPMLAAYLFYVNV</sequence>
<dbReference type="SUPFAM" id="SSF63748">
    <property type="entry name" value="Tudor/PWWP/MBT"/>
    <property type="match status" value="1"/>
</dbReference>